<reference evidence="1" key="1">
    <citation type="submission" date="2019-11" db="EMBL/GenBank/DDBJ databases">
        <title>Microbial mats filling the niche in hypersaline microbial mats.</title>
        <authorList>
            <person name="Wong H.L."/>
            <person name="Macleod F.I."/>
            <person name="White R.A. III"/>
            <person name="Burns B.P."/>
        </authorList>
    </citation>
    <scope>NUCLEOTIDE SEQUENCE</scope>
    <source>
        <strain evidence="1">Rbin_158</strain>
    </source>
</reference>
<dbReference type="SUPFAM" id="SSF53850">
    <property type="entry name" value="Periplasmic binding protein-like II"/>
    <property type="match status" value="1"/>
</dbReference>
<protein>
    <recommendedName>
        <fullName evidence="3">Solute-binding protein family 3/N-terminal domain-containing protein</fullName>
    </recommendedName>
</protein>
<evidence type="ECO:0008006" key="3">
    <source>
        <dbReference type="Google" id="ProtNLM"/>
    </source>
</evidence>
<organism evidence="1 2">
    <name type="scientific">candidate division KSB3 bacterium</name>
    <dbReference type="NCBI Taxonomy" id="2044937"/>
    <lineage>
        <taxon>Bacteria</taxon>
        <taxon>candidate division KSB3</taxon>
    </lineage>
</organism>
<accession>A0A9D5K070</accession>
<comment type="caution">
    <text evidence="1">The sequence shown here is derived from an EMBL/GenBank/DDBJ whole genome shotgun (WGS) entry which is preliminary data.</text>
</comment>
<feature type="non-terminal residue" evidence="1">
    <location>
        <position position="185"/>
    </location>
</feature>
<evidence type="ECO:0000313" key="1">
    <source>
        <dbReference type="EMBL" id="MBD3327484.1"/>
    </source>
</evidence>
<dbReference type="EMBL" id="WJJP01000744">
    <property type="protein sequence ID" value="MBD3327484.1"/>
    <property type="molecule type" value="Genomic_DNA"/>
</dbReference>
<dbReference type="Proteomes" id="UP000649604">
    <property type="component" value="Unassembled WGS sequence"/>
</dbReference>
<name>A0A9D5K070_9BACT</name>
<sequence>MHTMSDILNRYSSVRSYVCGIVLALGIVLSWLGPASAEDQAAITEIHIVTPAWEEFTNEDGTGVWFEIVRAVYEPVGITMTYEFAPWKRAMEQVASAEADAFLGEYESETFLMPRYPLDVERTAVVFKKGTVPTWEGSPSLVGKNVVWLRGYDYHLVSELEGLAFDWYEIDNYAQAWGMLEKDRA</sequence>
<dbReference type="AlphaFoldDB" id="A0A9D5K070"/>
<evidence type="ECO:0000313" key="2">
    <source>
        <dbReference type="Proteomes" id="UP000649604"/>
    </source>
</evidence>
<gene>
    <name evidence="1" type="ORF">GF339_23065</name>
</gene>
<proteinExistence type="predicted"/>